<accession>A0A9P0GJ57</accession>
<evidence type="ECO:0000256" key="1">
    <source>
        <dbReference type="SAM" id="MobiDB-lite"/>
    </source>
</evidence>
<dbReference type="EMBL" id="OV651818">
    <property type="protein sequence ID" value="CAH1112777.1"/>
    <property type="molecule type" value="Genomic_DNA"/>
</dbReference>
<evidence type="ECO:0000313" key="2">
    <source>
        <dbReference type="EMBL" id="CAH1112777.1"/>
    </source>
</evidence>
<feature type="region of interest" description="Disordered" evidence="1">
    <location>
        <begin position="137"/>
        <end position="173"/>
    </location>
</feature>
<dbReference type="AlphaFoldDB" id="A0A9P0GJ57"/>
<keyword evidence="3" id="KW-1185">Reference proteome</keyword>
<feature type="compositionally biased region" description="Basic and acidic residues" evidence="1">
    <location>
        <begin position="160"/>
        <end position="171"/>
    </location>
</feature>
<name>A0A9P0GJ57_9CUCU</name>
<evidence type="ECO:0000313" key="3">
    <source>
        <dbReference type="Proteomes" id="UP001153636"/>
    </source>
</evidence>
<protein>
    <submittedName>
        <fullName evidence="2">Uncharacterized protein</fullName>
    </submittedName>
</protein>
<dbReference type="OrthoDB" id="9979538at2759"/>
<proteinExistence type="predicted"/>
<gene>
    <name evidence="2" type="ORF">PSYICH_LOCUS12502</name>
</gene>
<feature type="compositionally biased region" description="Low complexity" evidence="1">
    <location>
        <begin position="149"/>
        <end position="158"/>
    </location>
</feature>
<organism evidence="2 3">
    <name type="scientific">Psylliodes chrysocephalus</name>
    <dbReference type="NCBI Taxonomy" id="3402493"/>
    <lineage>
        <taxon>Eukaryota</taxon>
        <taxon>Metazoa</taxon>
        <taxon>Ecdysozoa</taxon>
        <taxon>Arthropoda</taxon>
        <taxon>Hexapoda</taxon>
        <taxon>Insecta</taxon>
        <taxon>Pterygota</taxon>
        <taxon>Neoptera</taxon>
        <taxon>Endopterygota</taxon>
        <taxon>Coleoptera</taxon>
        <taxon>Polyphaga</taxon>
        <taxon>Cucujiformia</taxon>
        <taxon>Chrysomeloidea</taxon>
        <taxon>Chrysomelidae</taxon>
        <taxon>Galerucinae</taxon>
        <taxon>Alticini</taxon>
        <taxon>Psylliodes</taxon>
    </lineage>
</organism>
<dbReference type="Proteomes" id="UP001153636">
    <property type="component" value="Chromosome 6"/>
</dbReference>
<sequence length="214" mass="24661">MSTDGKVKIENLRNNRGTYTREQKLVAAVWFHERKYTGMSYTQLCINFQKRFKTKSPTTDIMGKWDRKLFKDGYFFRGEPAARPSTYLPRLVYVPYVKESFLRYPDLLDTNRANMLGISLKSLKSILKQDVSPQEVKQWKQQGREKAATGGSSNTTSSIDVKDSSKEDNCKENIQIEEVGVEEDFTVKFNSDKDNGNLESQLVQEEIIIKSECD</sequence>
<reference evidence="2" key="1">
    <citation type="submission" date="2022-01" db="EMBL/GenBank/DDBJ databases">
        <authorList>
            <person name="King R."/>
        </authorList>
    </citation>
    <scope>NUCLEOTIDE SEQUENCE</scope>
</reference>